<dbReference type="EMBL" id="BMZI01000008">
    <property type="protein sequence ID" value="GHB32530.1"/>
    <property type="molecule type" value="Genomic_DNA"/>
</dbReference>
<dbReference type="EC" id="2.3.1.193" evidence="9"/>
<evidence type="ECO:0000256" key="2">
    <source>
        <dbReference type="ARBA" id="ARBA00022555"/>
    </source>
</evidence>
<keyword evidence="7 9" id="KW-0694">RNA-binding</keyword>
<dbReference type="HAMAP" id="MF_01886">
    <property type="entry name" value="tRNA_acetyltr_TmcA"/>
    <property type="match status" value="1"/>
</dbReference>
<dbReference type="InterPro" id="IPR024914">
    <property type="entry name" value="tRNA_acetyltr_TmcA"/>
</dbReference>
<feature type="binding site" evidence="9">
    <location>
        <position position="379"/>
    </location>
    <ligand>
        <name>ATP</name>
        <dbReference type="ChEBI" id="CHEBI:30616"/>
    </ligand>
</feature>
<evidence type="ECO:0000256" key="9">
    <source>
        <dbReference type="HAMAP-Rule" id="MF_01886"/>
    </source>
</evidence>
<feature type="binding site" evidence="9">
    <location>
        <position position="567"/>
    </location>
    <ligand>
        <name>acetyl-CoA</name>
        <dbReference type="ChEBI" id="CHEBI:57288"/>
    </ligand>
</feature>
<evidence type="ECO:0000256" key="6">
    <source>
        <dbReference type="ARBA" id="ARBA00022840"/>
    </source>
</evidence>
<dbReference type="PROSITE" id="PS51186">
    <property type="entry name" value="GNAT"/>
    <property type="match status" value="1"/>
</dbReference>
<dbReference type="PANTHER" id="PTHR10925">
    <property type="entry name" value="N-ACETYLTRANSFERASE 10"/>
    <property type="match status" value="1"/>
</dbReference>
<comment type="similarity">
    <text evidence="9">Belongs to the TmcA family.</text>
</comment>
<dbReference type="Proteomes" id="UP000646745">
    <property type="component" value="Unassembled WGS sequence"/>
</dbReference>
<evidence type="ECO:0000259" key="10">
    <source>
        <dbReference type="PROSITE" id="PS51186"/>
    </source>
</evidence>
<keyword evidence="3 9" id="KW-0808">Transferase</keyword>
<feature type="binding site" evidence="9">
    <location>
        <begin position="527"/>
        <end position="529"/>
    </location>
    <ligand>
        <name>acetyl-CoA</name>
        <dbReference type="ChEBI" id="CHEBI:57288"/>
    </ligand>
</feature>
<dbReference type="CDD" id="cd04301">
    <property type="entry name" value="NAT_SF"/>
    <property type="match status" value="1"/>
</dbReference>
<dbReference type="InterPro" id="IPR007807">
    <property type="entry name" value="TcmA/NAT10_helicase"/>
</dbReference>
<gene>
    <name evidence="9 11" type="primary">tmcA</name>
    <name evidence="11" type="ORF">GCM10009038_34250</name>
</gene>
<evidence type="ECO:0000256" key="5">
    <source>
        <dbReference type="ARBA" id="ARBA00022741"/>
    </source>
</evidence>
<evidence type="ECO:0000256" key="7">
    <source>
        <dbReference type="ARBA" id="ARBA00022884"/>
    </source>
</evidence>
<dbReference type="InterPro" id="IPR000182">
    <property type="entry name" value="GNAT_dom"/>
</dbReference>
<dbReference type="Pfam" id="PF13718">
    <property type="entry name" value="GNAT_acetyltr_2"/>
    <property type="match status" value="1"/>
</dbReference>
<reference evidence="12" key="1">
    <citation type="journal article" date="2019" name="Int. J. Syst. Evol. Microbiol.">
        <title>The Global Catalogue of Microorganisms (GCM) 10K type strain sequencing project: providing services to taxonomists for standard genome sequencing and annotation.</title>
        <authorList>
            <consortium name="The Broad Institute Genomics Platform"/>
            <consortium name="The Broad Institute Genome Sequencing Center for Infectious Disease"/>
            <person name="Wu L."/>
            <person name="Ma J."/>
        </authorList>
    </citation>
    <scope>NUCLEOTIDE SEQUENCE [LARGE SCALE GENOMIC DNA]</scope>
    <source>
        <strain evidence="12">KCTC 32998</strain>
    </source>
</reference>
<protein>
    <recommendedName>
        <fullName evidence="9">tRNA(Met) cytidine acetyltransferase TmcA</fullName>
        <ecNumber evidence="9">2.3.1.193</ecNumber>
    </recommendedName>
</protein>
<feature type="domain" description="N-acetyltransferase" evidence="10">
    <location>
        <begin position="422"/>
        <end position="602"/>
    </location>
</feature>
<dbReference type="Pfam" id="PF05127">
    <property type="entry name" value="NAT10_TcmA_helicase"/>
    <property type="match status" value="1"/>
</dbReference>
<evidence type="ECO:0000256" key="4">
    <source>
        <dbReference type="ARBA" id="ARBA00022694"/>
    </source>
</evidence>
<keyword evidence="1 9" id="KW-0963">Cytoplasm</keyword>
<dbReference type="Gene3D" id="3.40.630.30">
    <property type="match status" value="1"/>
</dbReference>
<keyword evidence="5 9" id="KW-0547">Nucleotide-binding</keyword>
<evidence type="ECO:0000313" key="11">
    <source>
        <dbReference type="EMBL" id="GHB32530.1"/>
    </source>
</evidence>
<dbReference type="SUPFAM" id="SSF55729">
    <property type="entry name" value="Acyl-CoA N-acyltransferases (Nat)"/>
    <property type="match status" value="1"/>
</dbReference>
<dbReference type="InterPro" id="IPR027417">
    <property type="entry name" value="P-loop_NTPase"/>
</dbReference>
<dbReference type="InterPro" id="IPR032672">
    <property type="entry name" value="TmcA/NAT10/Kre33"/>
</dbReference>
<dbReference type="InterPro" id="IPR016181">
    <property type="entry name" value="Acyl_CoA_acyltransferase"/>
</dbReference>
<keyword evidence="2 9" id="KW-0820">tRNA-binding</keyword>
<comment type="caution">
    <text evidence="11">The sequence shown here is derived from an EMBL/GenBank/DDBJ whole genome shotgun (WGS) entry which is preliminary data.</text>
</comment>
<organism evidence="11 12">
    <name type="scientific">Salinicola rhizosphaerae</name>
    <dbReference type="NCBI Taxonomy" id="1443141"/>
    <lineage>
        <taxon>Bacteria</taxon>
        <taxon>Pseudomonadati</taxon>
        <taxon>Pseudomonadota</taxon>
        <taxon>Gammaproteobacteria</taxon>
        <taxon>Oceanospirillales</taxon>
        <taxon>Halomonadaceae</taxon>
        <taxon>Salinicola</taxon>
    </lineage>
</organism>
<proteinExistence type="inferred from homology"/>
<dbReference type="SUPFAM" id="SSF52540">
    <property type="entry name" value="P-loop containing nucleoside triphosphate hydrolases"/>
    <property type="match status" value="1"/>
</dbReference>
<evidence type="ECO:0000256" key="1">
    <source>
        <dbReference type="ARBA" id="ARBA00022490"/>
    </source>
</evidence>
<evidence type="ECO:0000313" key="12">
    <source>
        <dbReference type="Proteomes" id="UP000646745"/>
    </source>
</evidence>
<comment type="catalytic activity">
    <reaction evidence="9">
        <text>cytidine(34) in elongator tRNA(Met) + acetyl-CoA + ATP + H2O = N(4)-acetylcytidine(34) in elongator tRNA(Met) + ADP + phosphate + CoA + H(+)</text>
        <dbReference type="Rhea" id="RHEA:43788"/>
        <dbReference type="Rhea" id="RHEA-COMP:10693"/>
        <dbReference type="Rhea" id="RHEA-COMP:10694"/>
        <dbReference type="ChEBI" id="CHEBI:15377"/>
        <dbReference type="ChEBI" id="CHEBI:15378"/>
        <dbReference type="ChEBI" id="CHEBI:30616"/>
        <dbReference type="ChEBI" id="CHEBI:43474"/>
        <dbReference type="ChEBI" id="CHEBI:57287"/>
        <dbReference type="ChEBI" id="CHEBI:57288"/>
        <dbReference type="ChEBI" id="CHEBI:74900"/>
        <dbReference type="ChEBI" id="CHEBI:82748"/>
        <dbReference type="ChEBI" id="CHEBI:456216"/>
        <dbReference type="EC" id="2.3.1.193"/>
    </reaction>
</comment>
<evidence type="ECO:0000256" key="8">
    <source>
        <dbReference type="ARBA" id="ARBA00023315"/>
    </source>
</evidence>
<keyword evidence="6 9" id="KW-0067">ATP-binding</keyword>
<comment type="caution">
    <text evidence="9">Lacks conserved residue(s) required for the propagation of feature annotation.</text>
</comment>
<accession>A0ABQ3EJA7</accession>
<comment type="subcellular location">
    <subcellularLocation>
        <location evidence="9">Cytoplasm</location>
    </subcellularLocation>
</comment>
<keyword evidence="8 9" id="KW-0012">Acyltransferase</keyword>
<comment type="function">
    <text evidence="9">Catalyzes the formation of N(4)-acetylcytidine (ac(4)C) at the wobble position of tRNA(Met), by using acetyl-CoA as an acetyl donor and ATP (or GTP).</text>
</comment>
<dbReference type="Gene3D" id="3.40.50.11040">
    <property type="match status" value="1"/>
</dbReference>
<keyword evidence="12" id="KW-1185">Reference proteome</keyword>
<dbReference type="InterPro" id="IPR013562">
    <property type="entry name" value="TmcA/NAT10_N"/>
</dbReference>
<name>A0ABQ3EJA7_9GAMM</name>
<keyword evidence="4 9" id="KW-0819">tRNA processing</keyword>
<dbReference type="PANTHER" id="PTHR10925:SF5">
    <property type="entry name" value="RNA CYTIDINE ACETYLTRANSFERASE"/>
    <property type="match status" value="1"/>
</dbReference>
<dbReference type="Pfam" id="PF08351">
    <property type="entry name" value="TmcA_N"/>
    <property type="match status" value="1"/>
</dbReference>
<evidence type="ECO:0000256" key="3">
    <source>
        <dbReference type="ARBA" id="ARBA00022679"/>
    </source>
</evidence>
<dbReference type="Gene3D" id="3.40.50.300">
    <property type="entry name" value="P-loop containing nucleotide triphosphate hydrolases"/>
    <property type="match status" value="1"/>
</dbReference>
<feature type="binding site" evidence="9">
    <location>
        <position position="203"/>
    </location>
    <ligand>
        <name>ATP</name>
        <dbReference type="ChEBI" id="CHEBI:30616"/>
    </ligand>
</feature>
<sequence length="741" mass="80814">MLARRWRGVVWIADDGAGLAAARAARWFATESAIATVAGGERRAWRSPLWVGQRPSSLDGEIPSLSHARARSRLGCEHDLVVFDACSGNTGGGGSGFDPDAFGAVSGTVKAGGWLLLLTPAHWLDAKHVDWRGDADYRRLAHWPHEPETLDARYLARCARWLRAFSALATWADGNLPSLPHWPEPVGSEGGVAVDPDCLTQDQALAVERLAKLRRRRPVVLIADRGRGKSAALGIAAARRLRAGESRLWVTSPSVDSVEALFARLAALLPCGVRREHRFEVVIDGRNCCVAWLAPEAVVPALADASIDRHAPPTLWVDEAAAIPAARLGDWLERFPRLAFATTVHGYEGTGRGFEVRLRARLDSVTPDWRRLEMKTPVRWGDDDPLEALTRSLLCLDADIARPPRVTRALENAAVGYRWLDRDALAADDPLLERVFGLLVQAHYRTAPSDLRQLLDGPDVHLLAAEAGGLVVGLCVVQQEGGFDAALAGEIHHGRRRPRGHLLAQSLAAHGGFLEAAEAHLWRVMRIAVHPEARRQGVGAGLIERAAKAARAHGIEHLGASFGAEPELIRFWRAQDFRSLRIGLTREASSGEPALMMGRGLTAEAQSTIARMNHDFVRLLPDLLATELDSIEPFTAALLLHEGSAPAIDAEIERRLGWFAEGGGALPLVRPWLREAWLAWWRRQPLEKLDACDALTGTDIAAMAAMLFALRADVSAGLPAAARREREATARQWARRLLGGK</sequence>